<keyword evidence="1" id="KW-0560">Oxidoreductase</keyword>
<gene>
    <name evidence="4 5 6" type="primary">LOC111099420</name>
</gene>
<dbReference type="InterPro" id="IPR026992">
    <property type="entry name" value="DIOX_N"/>
</dbReference>
<evidence type="ECO:0000313" key="4">
    <source>
        <dbReference type="RefSeq" id="XP_022286408.1"/>
    </source>
</evidence>
<evidence type="ECO:0000313" key="5">
    <source>
        <dbReference type="RefSeq" id="XP_022286418.1"/>
    </source>
</evidence>
<reference evidence="4 6" key="2">
    <citation type="submission" date="2025-04" db="UniProtKB">
        <authorList>
            <consortium name="RefSeq"/>
        </authorList>
    </citation>
    <scope>IDENTIFICATION</scope>
    <source>
        <tissue evidence="4 6">Whole sample</tissue>
    </source>
</reference>
<keyword evidence="1" id="KW-0479">Metal-binding</keyword>
<dbReference type="OrthoDB" id="288590at2759"/>
<dbReference type="KEGG" id="cvn:111099420"/>
<protein>
    <submittedName>
        <fullName evidence="4 5">UPF0676 protein C1494.01-like</fullName>
    </submittedName>
</protein>
<keyword evidence="3" id="KW-1185">Reference proteome</keyword>
<dbReference type="SUPFAM" id="SSF51197">
    <property type="entry name" value="Clavaminate synthase-like"/>
    <property type="match status" value="1"/>
</dbReference>
<dbReference type="GO" id="GO:0016491">
    <property type="term" value="F:oxidoreductase activity"/>
    <property type="evidence" value="ECO:0007669"/>
    <property type="project" value="UniProtKB-KW"/>
</dbReference>
<dbReference type="RefSeq" id="XP_022286408.1">
    <property type="nucleotide sequence ID" value="XM_022430700.1"/>
</dbReference>
<dbReference type="RefSeq" id="XP_022286424.1">
    <property type="nucleotide sequence ID" value="XM_022430716.1"/>
</dbReference>
<dbReference type="Proteomes" id="UP000694844">
    <property type="component" value="Chromosome 1"/>
</dbReference>
<evidence type="ECO:0000313" key="3">
    <source>
        <dbReference type="Proteomes" id="UP000694844"/>
    </source>
</evidence>
<keyword evidence="1" id="KW-0408">Iron</keyword>
<dbReference type="PRINTS" id="PR00682">
    <property type="entry name" value="IPNSYNTHASE"/>
</dbReference>
<organism evidence="3 6">
    <name type="scientific">Crassostrea virginica</name>
    <name type="common">Eastern oyster</name>
    <dbReference type="NCBI Taxonomy" id="6565"/>
    <lineage>
        <taxon>Eukaryota</taxon>
        <taxon>Metazoa</taxon>
        <taxon>Spiralia</taxon>
        <taxon>Lophotrochozoa</taxon>
        <taxon>Mollusca</taxon>
        <taxon>Bivalvia</taxon>
        <taxon>Autobranchia</taxon>
        <taxon>Pteriomorphia</taxon>
        <taxon>Ostreida</taxon>
        <taxon>Ostreoidea</taxon>
        <taxon>Ostreidae</taxon>
        <taxon>Crassostrea</taxon>
    </lineage>
</organism>
<dbReference type="AlphaFoldDB" id="A0A8B8A977"/>
<dbReference type="InterPro" id="IPR050231">
    <property type="entry name" value="Iron_ascorbate_oxido_reductase"/>
</dbReference>
<evidence type="ECO:0000259" key="2">
    <source>
        <dbReference type="PROSITE" id="PS51471"/>
    </source>
</evidence>
<dbReference type="InterPro" id="IPR044861">
    <property type="entry name" value="IPNS-like_FE2OG_OXY"/>
</dbReference>
<reference evidence="3" key="1">
    <citation type="submission" date="2024-06" db="UniProtKB">
        <authorList>
            <consortium name="RefSeq"/>
        </authorList>
    </citation>
    <scope>NUCLEOTIDE SEQUENCE [LARGE SCALE GENOMIC DNA]</scope>
    <source>
        <tissue evidence="5">Whole sample</tissue>
    </source>
</reference>
<dbReference type="PROSITE" id="PS51471">
    <property type="entry name" value="FE2OG_OXY"/>
    <property type="match status" value="1"/>
</dbReference>
<name>A0A8B8A977_CRAVI</name>
<accession>A0A8B8A977</accession>
<dbReference type="Gene3D" id="2.60.120.330">
    <property type="entry name" value="B-lactam Antibiotic, Isopenicillin N Synthase, Chain"/>
    <property type="match status" value="1"/>
</dbReference>
<dbReference type="Pfam" id="PF14226">
    <property type="entry name" value="DIOX_N"/>
    <property type="match status" value="1"/>
</dbReference>
<dbReference type="FunFam" id="2.60.120.330:FF:000038">
    <property type="entry name" value="Si:dkey-10o6.2"/>
    <property type="match status" value="1"/>
</dbReference>
<dbReference type="GO" id="GO:0046872">
    <property type="term" value="F:metal ion binding"/>
    <property type="evidence" value="ECO:0007669"/>
    <property type="project" value="UniProtKB-KW"/>
</dbReference>
<evidence type="ECO:0000256" key="1">
    <source>
        <dbReference type="RuleBase" id="RU003682"/>
    </source>
</evidence>
<dbReference type="InterPro" id="IPR027443">
    <property type="entry name" value="IPNS-like_sf"/>
</dbReference>
<feature type="domain" description="Fe2OG dioxygenase" evidence="2">
    <location>
        <begin position="171"/>
        <end position="278"/>
    </location>
</feature>
<comment type="similarity">
    <text evidence="1">Belongs to the iron/ascorbate-dependent oxidoreductase family.</text>
</comment>
<dbReference type="GeneID" id="111099420"/>
<dbReference type="RefSeq" id="XP_022286418.1">
    <property type="nucleotide sequence ID" value="XM_022430710.1"/>
</dbReference>
<dbReference type="PANTHER" id="PTHR47990">
    <property type="entry name" value="2-OXOGLUTARATE (2OG) AND FE(II)-DEPENDENT OXYGENASE SUPERFAMILY PROTEIN-RELATED"/>
    <property type="match status" value="1"/>
</dbReference>
<sequence length="312" mass="34980">MVKIPVVDIAPYSVSVPADRADSKEIRQLADEICKAFTTVGFVYLKNHGIPQNVVDEMFATSQTFFDKPIEVKQKYSKPSDSNDGWVSLEREKLNPDRPAADLKEAYNMTLVDDQKSMPVDIMPNFFDVFKELFVYAHELGNRVLDLVSIGLNIDSTFLRDCHKNAGKKGNGTTLRSLYYPPISKDVKPGQVRCGEHSDYGSITLLFQDDIGGLEVKPVGADYIPASPIPGTVLVNIGDLMQRWTADKLVATKHRVLIPEKETMLKKGRQSIAFFVHPDDEVMITCLDGSGKYEEISSIDYLNMRFGLTYDK</sequence>
<proteinExistence type="inferred from homology"/>
<dbReference type="InterPro" id="IPR005123">
    <property type="entry name" value="Oxoglu/Fe-dep_dioxygenase_dom"/>
</dbReference>
<evidence type="ECO:0000313" key="6">
    <source>
        <dbReference type="RefSeq" id="XP_022286424.1"/>
    </source>
</evidence>
<dbReference type="Pfam" id="PF03171">
    <property type="entry name" value="2OG-FeII_Oxy"/>
    <property type="match status" value="1"/>
</dbReference>